<evidence type="ECO:0000313" key="2">
    <source>
        <dbReference type="Proteomes" id="UP000177061"/>
    </source>
</evidence>
<gene>
    <name evidence="1" type="ORF">A3J64_01705</name>
</gene>
<accession>A0A1G2FIK2</accession>
<dbReference type="Proteomes" id="UP000177061">
    <property type="component" value="Unassembled WGS sequence"/>
</dbReference>
<evidence type="ECO:0000313" key="1">
    <source>
        <dbReference type="EMBL" id="OGZ37408.1"/>
    </source>
</evidence>
<reference evidence="1 2" key="1">
    <citation type="journal article" date="2016" name="Nat. Commun.">
        <title>Thousands of microbial genomes shed light on interconnected biogeochemical processes in an aquifer system.</title>
        <authorList>
            <person name="Anantharaman K."/>
            <person name="Brown C.T."/>
            <person name="Hug L.A."/>
            <person name="Sharon I."/>
            <person name="Castelle C.J."/>
            <person name="Probst A.J."/>
            <person name="Thomas B.C."/>
            <person name="Singh A."/>
            <person name="Wilkins M.J."/>
            <person name="Karaoz U."/>
            <person name="Brodie E.L."/>
            <person name="Williams K.H."/>
            <person name="Hubbard S.S."/>
            <person name="Banfield J.F."/>
        </authorList>
    </citation>
    <scope>NUCLEOTIDE SEQUENCE [LARGE SCALE GENOMIC DNA]</scope>
</reference>
<protein>
    <submittedName>
        <fullName evidence="1">Uncharacterized protein</fullName>
    </submittedName>
</protein>
<name>A0A1G2FIK2_9BACT</name>
<comment type="caution">
    <text evidence="1">The sequence shown here is derived from an EMBL/GenBank/DDBJ whole genome shotgun (WGS) entry which is preliminary data.</text>
</comment>
<organism evidence="1 2">
    <name type="scientific">Candidatus Portnoybacteria bacterium RIFCSPHIGHO2_12_FULL_38_9</name>
    <dbReference type="NCBI Taxonomy" id="1801997"/>
    <lineage>
        <taxon>Bacteria</taxon>
        <taxon>Candidatus Portnoyibacteriota</taxon>
    </lineage>
</organism>
<sequence>MRDKIDISPNMTATKSRSKIPIKPQFKPPITSRIKVIQSKVFNLFIFFKLFKFIRSPKQTPTFLIDLFQRHRPLFSSIVFYKTKFAHTSPVDSV</sequence>
<dbReference type="AlphaFoldDB" id="A0A1G2FIK2"/>
<dbReference type="STRING" id="1801997.A3J64_01705"/>
<dbReference type="EMBL" id="MHNB01000008">
    <property type="protein sequence ID" value="OGZ37408.1"/>
    <property type="molecule type" value="Genomic_DNA"/>
</dbReference>
<proteinExistence type="predicted"/>